<dbReference type="Proteomes" id="UP000254467">
    <property type="component" value="Unassembled WGS sequence"/>
</dbReference>
<protein>
    <recommendedName>
        <fullName evidence="4">Histidine kinase</fullName>
    </recommendedName>
</protein>
<dbReference type="EMBL" id="UFXQ01000001">
    <property type="protein sequence ID" value="STC69575.1"/>
    <property type="molecule type" value="Genomic_DNA"/>
</dbReference>
<gene>
    <name evidence="2" type="ORF">NCTC11862_01370</name>
</gene>
<evidence type="ECO:0008006" key="4">
    <source>
        <dbReference type="Google" id="ProtNLM"/>
    </source>
</evidence>
<evidence type="ECO:0000313" key="2">
    <source>
        <dbReference type="EMBL" id="STC69575.1"/>
    </source>
</evidence>
<name>A0A376CMR0_9CORY</name>
<reference evidence="2 3" key="1">
    <citation type="submission" date="2018-06" db="EMBL/GenBank/DDBJ databases">
        <authorList>
            <consortium name="Pathogen Informatics"/>
            <person name="Doyle S."/>
        </authorList>
    </citation>
    <scope>NUCLEOTIDE SEQUENCE [LARGE SCALE GENOMIC DNA]</scope>
    <source>
        <strain evidence="2 3">NCTC11862</strain>
    </source>
</reference>
<feature type="transmembrane region" description="Helical" evidence="1">
    <location>
        <begin position="12"/>
        <end position="27"/>
    </location>
</feature>
<organism evidence="2 3">
    <name type="scientific">Corynebacterium pilosum</name>
    <dbReference type="NCBI Taxonomy" id="35756"/>
    <lineage>
        <taxon>Bacteria</taxon>
        <taxon>Bacillati</taxon>
        <taxon>Actinomycetota</taxon>
        <taxon>Actinomycetes</taxon>
        <taxon>Mycobacteriales</taxon>
        <taxon>Corynebacteriaceae</taxon>
        <taxon>Corynebacterium</taxon>
    </lineage>
</organism>
<dbReference type="AlphaFoldDB" id="A0A376CMR0"/>
<feature type="transmembrane region" description="Helical" evidence="1">
    <location>
        <begin position="94"/>
        <end position="111"/>
    </location>
</feature>
<keyword evidence="1" id="KW-0812">Transmembrane</keyword>
<sequence>MIPVTLCSGRGEFLLSLAIVALCWWIWPGQFAFVWAGGLVIAWAMIITPGYPPLGNVFLLAVVVALFSEGSPLALITMSLGFILVEVFVANREWKAAGAAATMLAVFFLLGEFSCGVVGSTEIAVGAVAAGCGVASLVGVLQARCLQLSVRMAATTTAAETSVRLKIARELHMGVGDSLTRLVVAAEDAHPDVAREARRAALRLRETLRDLKTPTPMHSTTDLVVEVREGVASLRKAELHVSTQGINGRCDVNPLVAVVARELLTNAVKYAESEAQITLETTSAGGVLLVCNDVKTPRPAELQGG</sequence>
<keyword evidence="1" id="KW-1133">Transmembrane helix</keyword>
<accession>A0A376CMR0</accession>
<keyword evidence="1" id="KW-0472">Membrane</keyword>
<feature type="transmembrane region" description="Helical" evidence="1">
    <location>
        <begin position="123"/>
        <end position="141"/>
    </location>
</feature>
<evidence type="ECO:0000313" key="3">
    <source>
        <dbReference type="Proteomes" id="UP000254467"/>
    </source>
</evidence>
<feature type="transmembrane region" description="Helical" evidence="1">
    <location>
        <begin position="58"/>
        <end position="82"/>
    </location>
</feature>
<dbReference type="Gene3D" id="6.10.250.2870">
    <property type="match status" value="1"/>
</dbReference>
<dbReference type="STRING" id="35756.GCA_001044155_00826"/>
<keyword evidence="3" id="KW-1185">Reference proteome</keyword>
<proteinExistence type="predicted"/>
<dbReference type="RefSeq" id="WP_018581579.1">
    <property type="nucleotide sequence ID" value="NZ_UFXQ01000001.1"/>
</dbReference>
<evidence type="ECO:0000256" key="1">
    <source>
        <dbReference type="SAM" id="Phobius"/>
    </source>
</evidence>